<gene>
    <name evidence="2" type="ORF">TRIATDRAFT_296845</name>
</gene>
<accession>G9NE57</accession>
<comment type="caution">
    <text evidence="2">The sequence shown here is derived from an EMBL/GenBank/DDBJ whole genome shotgun (WGS) entry which is preliminary data.</text>
</comment>
<feature type="signal peptide" evidence="1">
    <location>
        <begin position="1"/>
        <end position="17"/>
    </location>
</feature>
<keyword evidence="1" id="KW-0732">Signal</keyword>
<reference evidence="2 3" key="1">
    <citation type="journal article" date="2011" name="Genome Biol.">
        <title>Comparative genome sequence analysis underscores mycoparasitism as the ancestral life style of Trichoderma.</title>
        <authorList>
            <person name="Kubicek C.P."/>
            <person name="Herrera-Estrella A."/>
            <person name="Seidl-Seiboth V."/>
            <person name="Martinez D.A."/>
            <person name="Druzhinina I.S."/>
            <person name="Thon M."/>
            <person name="Zeilinger S."/>
            <person name="Casas-Flores S."/>
            <person name="Horwitz B.A."/>
            <person name="Mukherjee P.K."/>
            <person name="Mukherjee M."/>
            <person name="Kredics L."/>
            <person name="Alcaraz L.D."/>
            <person name="Aerts A."/>
            <person name="Antal Z."/>
            <person name="Atanasova L."/>
            <person name="Cervantes-Badillo M.G."/>
            <person name="Challacombe J."/>
            <person name="Chertkov O."/>
            <person name="McCluskey K."/>
            <person name="Coulpier F."/>
            <person name="Deshpande N."/>
            <person name="von Doehren H."/>
            <person name="Ebbole D.J."/>
            <person name="Esquivel-Naranjo E.U."/>
            <person name="Fekete E."/>
            <person name="Flipphi M."/>
            <person name="Glaser F."/>
            <person name="Gomez-Rodriguez E.Y."/>
            <person name="Gruber S."/>
            <person name="Han C."/>
            <person name="Henrissat B."/>
            <person name="Hermosa R."/>
            <person name="Hernandez-Onate M."/>
            <person name="Karaffa L."/>
            <person name="Kosti I."/>
            <person name="Le Crom S."/>
            <person name="Lindquist E."/>
            <person name="Lucas S."/>
            <person name="Luebeck M."/>
            <person name="Luebeck P.S."/>
            <person name="Margeot A."/>
            <person name="Metz B."/>
            <person name="Misra M."/>
            <person name="Nevalainen H."/>
            <person name="Omann M."/>
            <person name="Packer N."/>
            <person name="Perrone G."/>
            <person name="Uresti-Rivera E.E."/>
            <person name="Salamov A."/>
            <person name="Schmoll M."/>
            <person name="Seiboth B."/>
            <person name="Shapiro H."/>
            <person name="Sukno S."/>
            <person name="Tamayo-Ramos J.A."/>
            <person name="Tisch D."/>
            <person name="Wiest A."/>
            <person name="Wilkinson H.H."/>
            <person name="Zhang M."/>
            <person name="Coutinho P.M."/>
            <person name="Kenerley C.M."/>
            <person name="Monte E."/>
            <person name="Baker S.E."/>
            <person name="Grigoriev I.V."/>
        </authorList>
    </citation>
    <scope>NUCLEOTIDE SEQUENCE [LARGE SCALE GENOMIC DNA]</scope>
    <source>
        <strain evidence="3">ATCC 20476 / IMI 206040</strain>
    </source>
</reference>
<dbReference type="AlphaFoldDB" id="G9NE57"/>
<organism evidence="2 3">
    <name type="scientific">Hypocrea atroviridis (strain ATCC 20476 / IMI 206040)</name>
    <name type="common">Trichoderma atroviride</name>
    <dbReference type="NCBI Taxonomy" id="452589"/>
    <lineage>
        <taxon>Eukaryota</taxon>
        <taxon>Fungi</taxon>
        <taxon>Dikarya</taxon>
        <taxon>Ascomycota</taxon>
        <taxon>Pezizomycotina</taxon>
        <taxon>Sordariomycetes</taxon>
        <taxon>Hypocreomycetidae</taxon>
        <taxon>Hypocreales</taxon>
        <taxon>Hypocreaceae</taxon>
        <taxon>Trichoderma</taxon>
    </lineage>
</organism>
<evidence type="ECO:0000313" key="2">
    <source>
        <dbReference type="EMBL" id="EHK50963.1"/>
    </source>
</evidence>
<proteinExistence type="predicted"/>
<dbReference type="Proteomes" id="UP000005426">
    <property type="component" value="Unassembled WGS sequence"/>
</dbReference>
<evidence type="ECO:0008006" key="4">
    <source>
        <dbReference type="Google" id="ProtNLM"/>
    </source>
</evidence>
<dbReference type="HOGENOM" id="CLU_2574173_0_0_1"/>
<name>G9NE57_HYPAI</name>
<evidence type="ECO:0000313" key="3">
    <source>
        <dbReference type="Proteomes" id="UP000005426"/>
    </source>
</evidence>
<feature type="chain" id="PRO_5003524206" description="Secreted protein" evidence="1">
    <location>
        <begin position="18"/>
        <end position="81"/>
    </location>
</feature>
<keyword evidence="3" id="KW-1185">Reference proteome</keyword>
<dbReference type="EMBL" id="ABDG02000011">
    <property type="protein sequence ID" value="EHK50963.1"/>
    <property type="molecule type" value="Genomic_DNA"/>
</dbReference>
<sequence length="81" mass="9298">MCRLRFTHVLSIGWVFGTLHLGLQRISPPCTMFVDLSSTYMSPPGMRGRKMTSPCTRETATQHVHFHTEQMESSRTECFGY</sequence>
<evidence type="ECO:0000256" key="1">
    <source>
        <dbReference type="SAM" id="SignalP"/>
    </source>
</evidence>
<protein>
    <recommendedName>
        <fullName evidence="4">Secreted protein</fullName>
    </recommendedName>
</protein>